<dbReference type="SUPFAM" id="SSF53335">
    <property type="entry name" value="S-adenosyl-L-methionine-dependent methyltransferases"/>
    <property type="match status" value="1"/>
</dbReference>
<dbReference type="PANTHER" id="PTHR12496:SF2">
    <property type="entry name" value="METHYLTRANSFERASE-LIKE PROTEIN 25B"/>
    <property type="match status" value="1"/>
</dbReference>
<dbReference type="PANTHER" id="PTHR12496">
    <property type="entry name" value="CGI-41 METHYLTRANSFERASE"/>
    <property type="match status" value="1"/>
</dbReference>
<gene>
    <name evidence="2" type="ORF">RN001_015793</name>
</gene>
<sequence length="450" mass="52100">MVLTHDVERLLSMCYMIYNEYNRLVNAYVSDFYVQKHWNLLPKCWRESLENLNPETLADIIDINKPLRSFQILPLSFLSLRQSIKCLSLPRMQNVSSIKTEFPISLIDENIAAAERFKHLFWKRIKLKKRHEIELIAKMCYKLASETQCYYIVDVGSGLGHLSRILFYKYGLRVCALEAQQYLSSEASKLDNTMENTMNYFDVCFNKNFRVIYLNVKIQTNSNGEDLLNAVKAAFDVDNIQFGIVGLHPCGDLGPTLLRLFNRSPQVKFINIVGCCYMKLSSLGYPLSEYSITNKYSLEYSAREVACHAIEAYIKKLKSGKHNELKIHAYRAILEKLIVTKFPNLHHSQVASVKCKDNLTFLEYCSKALSNLDIQLSESELQSEEVKEDLSKWKNVVTFYSLRLMIAPLLENIITLDRMLYTSQSGYYYELNSIFDPELSPRNQVFTAVK</sequence>
<evidence type="ECO:0000313" key="3">
    <source>
        <dbReference type="Proteomes" id="UP001353858"/>
    </source>
</evidence>
<feature type="domain" description="Methyltransferase" evidence="1">
    <location>
        <begin position="128"/>
        <end position="281"/>
    </location>
</feature>
<protein>
    <recommendedName>
        <fullName evidence="1">Methyltransferase domain-containing protein</fullName>
    </recommendedName>
</protein>
<name>A0AAN7PMF9_9COLE</name>
<dbReference type="Pfam" id="PF13679">
    <property type="entry name" value="Methyltransf_32"/>
    <property type="match status" value="1"/>
</dbReference>
<dbReference type="EMBL" id="JARPUR010000008">
    <property type="protein sequence ID" value="KAK4871669.1"/>
    <property type="molecule type" value="Genomic_DNA"/>
</dbReference>
<dbReference type="InterPro" id="IPR029063">
    <property type="entry name" value="SAM-dependent_MTases_sf"/>
</dbReference>
<dbReference type="Proteomes" id="UP001353858">
    <property type="component" value="Unassembled WGS sequence"/>
</dbReference>
<organism evidence="2 3">
    <name type="scientific">Aquatica leii</name>
    <dbReference type="NCBI Taxonomy" id="1421715"/>
    <lineage>
        <taxon>Eukaryota</taxon>
        <taxon>Metazoa</taxon>
        <taxon>Ecdysozoa</taxon>
        <taxon>Arthropoda</taxon>
        <taxon>Hexapoda</taxon>
        <taxon>Insecta</taxon>
        <taxon>Pterygota</taxon>
        <taxon>Neoptera</taxon>
        <taxon>Endopterygota</taxon>
        <taxon>Coleoptera</taxon>
        <taxon>Polyphaga</taxon>
        <taxon>Elateriformia</taxon>
        <taxon>Elateroidea</taxon>
        <taxon>Lampyridae</taxon>
        <taxon>Luciolinae</taxon>
        <taxon>Aquatica</taxon>
    </lineage>
</organism>
<dbReference type="InterPro" id="IPR025714">
    <property type="entry name" value="Methyltranfer_dom"/>
</dbReference>
<comment type="caution">
    <text evidence="2">The sequence shown here is derived from an EMBL/GenBank/DDBJ whole genome shotgun (WGS) entry which is preliminary data.</text>
</comment>
<evidence type="ECO:0000313" key="2">
    <source>
        <dbReference type="EMBL" id="KAK4871669.1"/>
    </source>
</evidence>
<dbReference type="InterPro" id="IPR052220">
    <property type="entry name" value="METTL25"/>
</dbReference>
<keyword evidence="3" id="KW-1185">Reference proteome</keyword>
<proteinExistence type="predicted"/>
<accession>A0AAN7PMF9</accession>
<dbReference type="AlphaFoldDB" id="A0AAN7PMF9"/>
<reference evidence="3" key="1">
    <citation type="submission" date="2023-01" db="EMBL/GenBank/DDBJ databases">
        <title>Key to firefly adult light organ development and bioluminescence: homeobox transcription factors regulate luciferase expression and transportation to peroxisome.</title>
        <authorList>
            <person name="Fu X."/>
        </authorList>
    </citation>
    <scope>NUCLEOTIDE SEQUENCE [LARGE SCALE GENOMIC DNA]</scope>
</reference>
<evidence type="ECO:0000259" key="1">
    <source>
        <dbReference type="Pfam" id="PF13679"/>
    </source>
</evidence>